<dbReference type="Pfam" id="PF04349">
    <property type="entry name" value="MdoG"/>
    <property type="match status" value="1"/>
</dbReference>
<evidence type="ECO:0000313" key="8">
    <source>
        <dbReference type="EMBL" id="ESR24835.1"/>
    </source>
</evidence>
<dbReference type="InterPro" id="IPR007444">
    <property type="entry name" value="Glucan_biosyn_MdoG_C"/>
</dbReference>
<dbReference type="Gene3D" id="2.70.98.10">
    <property type="match status" value="1"/>
</dbReference>
<dbReference type="SUPFAM" id="SSF74650">
    <property type="entry name" value="Galactose mutarotase-like"/>
    <property type="match status" value="1"/>
</dbReference>
<evidence type="ECO:0000256" key="2">
    <source>
        <dbReference type="ARBA" id="ARBA00005001"/>
    </source>
</evidence>
<dbReference type="GO" id="GO:0051274">
    <property type="term" value="P:beta-glucan biosynthetic process"/>
    <property type="evidence" value="ECO:0007669"/>
    <property type="project" value="TreeGrafter"/>
</dbReference>
<reference evidence="8 9" key="1">
    <citation type="journal article" date="2014" name="Genome Announc.">
        <title>Draft Genome Sequence of Lutibaculum baratangense Strain AMV1T, Isolated from a Mud Volcano in Andamans, India.</title>
        <authorList>
            <person name="Singh A."/>
            <person name="Sreenivas A."/>
            <person name="Sathyanarayana Reddy G."/>
            <person name="Pinnaka A.K."/>
            <person name="Shivaji S."/>
        </authorList>
    </citation>
    <scope>NUCLEOTIDE SEQUENCE [LARGE SCALE GENOMIC DNA]</scope>
    <source>
        <strain evidence="8 9">AMV1</strain>
    </source>
</reference>
<dbReference type="STRING" id="631454.N177_2158"/>
<organism evidence="8 9">
    <name type="scientific">Lutibaculum baratangense AMV1</name>
    <dbReference type="NCBI Taxonomy" id="631454"/>
    <lineage>
        <taxon>Bacteria</taxon>
        <taxon>Pseudomonadati</taxon>
        <taxon>Pseudomonadota</taxon>
        <taxon>Alphaproteobacteria</taxon>
        <taxon>Hyphomicrobiales</taxon>
        <taxon>Tepidamorphaceae</taxon>
        <taxon>Lutibaculum</taxon>
    </lineage>
</organism>
<accession>V4RNQ3</accession>
<evidence type="ECO:0000256" key="5">
    <source>
        <dbReference type="ARBA" id="ARBA00022764"/>
    </source>
</evidence>
<keyword evidence="5" id="KW-0574">Periplasm</keyword>
<dbReference type="Proteomes" id="UP000017819">
    <property type="component" value="Unassembled WGS sequence"/>
</dbReference>
<dbReference type="PANTHER" id="PTHR30504">
    <property type="entry name" value="GLUCANS BIOSYNTHESIS PROTEIN"/>
    <property type="match status" value="1"/>
</dbReference>
<dbReference type="eggNOG" id="COG3131">
    <property type="taxonomic scope" value="Bacteria"/>
</dbReference>
<dbReference type="InterPro" id="IPR014756">
    <property type="entry name" value="Ig_E-set"/>
</dbReference>
<dbReference type="PANTHER" id="PTHR30504:SF2">
    <property type="entry name" value="GLUCANS BIOSYNTHESIS PROTEIN G"/>
    <property type="match status" value="1"/>
</dbReference>
<dbReference type="PATRIC" id="fig|631454.5.peg.2127"/>
<dbReference type="SUPFAM" id="SSF81296">
    <property type="entry name" value="E set domains"/>
    <property type="match status" value="1"/>
</dbReference>
<dbReference type="InterPro" id="IPR014718">
    <property type="entry name" value="GH-type_carb-bd"/>
</dbReference>
<dbReference type="InterPro" id="IPR011013">
    <property type="entry name" value="Gal_mutarotase_sf_dom"/>
</dbReference>
<evidence type="ECO:0000313" key="9">
    <source>
        <dbReference type="Proteomes" id="UP000017819"/>
    </source>
</evidence>
<comment type="caution">
    <text evidence="8">The sequence shown here is derived from an EMBL/GenBank/DDBJ whole genome shotgun (WGS) entry which is preliminary data.</text>
</comment>
<dbReference type="InterPro" id="IPR014438">
    <property type="entry name" value="Glucan_biosyn_MdoG/MdoD"/>
</dbReference>
<evidence type="ECO:0000256" key="3">
    <source>
        <dbReference type="ARBA" id="ARBA00009284"/>
    </source>
</evidence>
<feature type="signal peptide" evidence="6">
    <location>
        <begin position="1"/>
        <end position="28"/>
    </location>
</feature>
<feature type="chain" id="PRO_5004726783" evidence="6">
    <location>
        <begin position="29"/>
        <end position="522"/>
    </location>
</feature>
<comment type="similarity">
    <text evidence="3">Belongs to the OpgD/OpgG family.</text>
</comment>
<dbReference type="GO" id="GO:0030288">
    <property type="term" value="C:outer membrane-bounded periplasmic space"/>
    <property type="evidence" value="ECO:0007669"/>
    <property type="project" value="TreeGrafter"/>
</dbReference>
<dbReference type="Gene3D" id="2.60.40.10">
    <property type="entry name" value="Immunoglobulins"/>
    <property type="match status" value="1"/>
</dbReference>
<dbReference type="AlphaFoldDB" id="V4RNQ3"/>
<name>V4RNQ3_9HYPH</name>
<keyword evidence="9" id="KW-1185">Reference proteome</keyword>
<evidence type="ECO:0000256" key="4">
    <source>
        <dbReference type="ARBA" id="ARBA00022729"/>
    </source>
</evidence>
<dbReference type="FunFam" id="2.70.98.10:FF:000001">
    <property type="entry name" value="Glucans biosynthesis protein G"/>
    <property type="match status" value="1"/>
</dbReference>
<comment type="subcellular location">
    <subcellularLocation>
        <location evidence="1">Periplasm</location>
    </subcellularLocation>
</comment>
<comment type="pathway">
    <text evidence="2">Glycan metabolism; osmoregulated periplasmic glucan (OPG) biosynthesis.</text>
</comment>
<evidence type="ECO:0000256" key="1">
    <source>
        <dbReference type="ARBA" id="ARBA00004418"/>
    </source>
</evidence>
<dbReference type="EMBL" id="AWXZ01000029">
    <property type="protein sequence ID" value="ESR24835.1"/>
    <property type="molecule type" value="Genomic_DNA"/>
</dbReference>
<dbReference type="InterPro" id="IPR013783">
    <property type="entry name" value="Ig-like_fold"/>
</dbReference>
<keyword evidence="4 6" id="KW-0732">Signal</keyword>
<sequence length="522" mass="58334">MMLDRRGLLLVGAAAAFARWLPAGEAMAQEEGAVLQFGDPTEFNAAMVRQRARALAAEAYEPAEGDLPDAVSDLTYDQLRDIRFRSASALWANEEPEYEVQFFHPGNVFTDLVRINVVASGEARQVLFSPQLFDYGPLVPEDLPKEGLGFSGFRVHGPVNRDDYLDEILVFQGASYFRAVGRSQTYGLSARGLAIGTAEPQGEEFPTFREFWIERPRPQSNSVVIHALLDSPSTTGAFRFTVRHGDFTVMDVESVFYPRAEIDRVGIAPMTSMFFFSPHDRQDVDDYREAVHDSDGLLIWNGRGEWLWRPLINPMILQVSSFVDQQPQGFGLMQRSRGFADFRDLEASYERRPSLWIEPVGDWGEGAVMLVEIPTAREVHDNIVAFWRPAERLLPGESYQYTYKLHWGPSVPLDRNLAYVAGTFGGAGGNPALHENTSRRLLVAEFVGGLLAEMTDLSEIEPVVTTTGGEMARPVISRNPHTSGIRVSMDFDPQGAQMIDLRCSLARGGKTISEVWIYRWAA</sequence>
<dbReference type="GO" id="GO:0030246">
    <property type="term" value="F:carbohydrate binding"/>
    <property type="evidence" value="ECO:0007669"/>
    <property type="project" value="InterPro"/>
</dbReference>
<proteinExistence type="inferred from homology"/>
<evidence type="ECO:0000259" key="7">
    <source>
        <dbReference type="Pfam" id="PF04349"/>
    </source>
</evidence>
<protein>
    <submittedName>
        <fullName evidence="8">Glucans biosynthesis protein G</fullName>
    </submittedName>
</protein>
<feature type="domain" description="Glucan biosynthesis periplasmic MdoG C-terminal" evidence="7">
    <location>
        <begin position="43"/>
        <end position="520"/>
    </location>
</feature>
<gene>
    <name evidence="8" type="ORF">N177_2158</name>
</gene>
<dbReference type="UniPathway" id="UPA00637"/>
<dbReference type="PIRSF" id="PIRSF006281">
    <property type="entry name" value="MdoG"/>
    <property type="match status" value="1"/>
</dbReference>
<dbReference type="GO" id="GO:0003824">
    <property type="term" value="F:catalytic activity"/>
    <property type="evidence" value="ECO:0007669"/>
    <property type="project" value="InterPro"/>
</dbReference>
<evidence type="ECO:0000256" key="6">
    <source>
        <dbReference type="SAM" id="SignalP"/>
    </source>
</evidence>